<keyword evidence="2" id="KW-0614">Plasmid</keyword>
<dbReference type="RefSeq" id="WP_012623068.1">
    <property type="nucleotide sequence ID" value="NC_011879.1"/>
</dbReference>
<feature type="transmembrane region" description="Helical" evidence="1">
    <location>
        <begin position="82"/>
        <end position="103"/>
    </location>
</feature>
<proteinExistence type="predicted"/>
<dbReference type="EMBL" id="CP001342">
    <property type="protein sequence ID" value="ACL42051.1"/>
    <property type="molecule type" value="Genomic_DNA"/>
</dbReference>
<organism evidence="2 3">
    <name type="scientific">Pseudarthrobacter chlorophenolicus (strain ATCC 700700 / DSM 12829 / CIP 107037 / JCM 12360 / KCTC 9906 / NCIMB 13794 / A6)</name>
    <name type="common">Arthrobacter chlorophenolicus</name>
    <dbReference type="NCBI Taxonomy" id="452863"/>
    <lineage>
        <taxon>Bacteria</taxon>
        <taxon>Bacillati</taxon>
        <taxon>Actinomycetota</taxon>
        <taxon>Actinomycetes</taxon>
        <taxon>Micrococcales</taxon>
        <taxon>Micrococcaceae</taxon>
        <taxon>Pseudarthrobacter</taxon>
    </lineage>
</organism>
<feature type="transmembrane region" description="Helical" evidence="1">
    <location>
        <begin position="55"/>
        <end position="75"/>
    </location>
</feature>
<evidence type="ECO:0000313" key="3">
    <source>
        <dbReference type="Proteomes" id="UP000002505"/>
    </source>
</evidence>
<evidence type="ECO:0000256" key="1">
    <source>
        <dbReference type="SAM" id="Phobius"/>
    </source>
</evidence>
<geneLocation type="plasmid" evidence="2 3">
    <name>pACHL01</name>
</geneLocation>
<keyword evidence="3" id="KW-1185">Reference proteome</keyword>
<sequence>MSTQLPPAPDLRSGINAVTFFAFAMFGIRLWYGLDPQPDPIADAIERASYENMEAYVVALCVALFGLWVILRYMIGAIINGLASQAGASVSWLCILTAALLVGAVLTPYTAGLAGAAVIAAFVTNWAVEAIRLRRAAG</sequence>
<keyword evidence="1" id="KW-1133">Transmembrane helix</keyword>
<protein>
    <submittedName>
        <fullName evidence="2">Uncharacterized protein</fullName>
    </submittedName>
</protein>
<gene>
    <name evidence="2" type="ordered locus">Achl_4100</name>
</gene>
<name>B8HI04_PSECP</name>
<keyword evidence="1" id="KW-0472">Membrane</keyword>
<reference evidence="2" key="1">
    <citation type="submission" date="2009-01" db="EMBL/GenBank/DDBJ databases">
        <title>Complete sequence of plasmid1 of Arthrobacter chlorophenolicus A6.</title>
        <authorList>
            <consortium name="US DOE Joint Genome Institute"/>
            <person name="Lucas S."/>
            <person name="Copeland A."/>
            <person name="Lapidus A."/>
            <person name="Glavina del Rio T."/>
            <person name="Tice H."/>
            <person name="Bruce D."/>
            <person name="Goodwin L."/>
            <person name="Pitluck S."/>
            <person name="Goltsman E."/>
            <person name="Clum A."/>
            <person name="Larimer F."/>
            <person name="Land M."/>
            <person name="Hauser L."/>
            <person name="Kyrpides N."/>
            <person name="Mikhailova N."/>
            <person name="Jansson J."/>
            <person name="Richardson P."/>
        </authorList>
    </citation>
    <scope>NUCLEOTIDE SEQUENCE [LARGE SCALE GENOMIC DNA]</scope>
    <source>
        <strain evidence="2">A6</strain>
        <plasmid evidence="2">pACHL01</plasmid>
    </source>
</reference>
<dbReference type="AlphaFoldDB" id="B8HI04"/>
<dbReference type="KEGG" id="ach:Achl_4100"/>
<evidence type="ECO:0000313" key="2">
    <source>
        <dbReference type="EMBL" id="ACL42051.1"/>
    </source>
</evidence>
<feature type="transmembrane region" description="Helical" evidence="1">
    <location>
        <begin position="12"/>
        <end position="32"/>
    </location>
</feature>
<dbReference type="Proteomes" id="UP000002505">
    <property type="component" value="Plasmid pACHL01"/>
</dbReference>
<dbReference type="HOGENOM" id="CLU_1851023_0_0_11"/>
<keyword evidence="1" id="KW-0812">Transmembrane</keyword>
<feature type="transmembrane region" description="Helical" evidence="1">
    <location>
        <begin position="109"/>
        <end position="128"/>
    </location>
</feature>
<accession>B8HI04</accession>